<gene>
    <name evidence="4" type="ORF">KSF_053920</name>
</gene>
<comment type="caution">
    <text evidence="4">The sequence shown here is derived from an EMBL/GenBank/DDBJ whole genome shotgun (WGS) entry which is preliminary data.</text>
</comment>
<keyword evidence="5" id="KW-1185">Reference proteome</keyword>
<name>A0A8J3IPE1_9CHLR</name>
<feature type="domain" description="HTH tetR-type" evidence="3">
    <location>
        <begin position="19"/>
        <end position="79"/>
    </location>
</feature>
<accession>A0A8J3IPE1</accession>
<dbReference type="Pfam" id="PF14278">
    <property type="entry name" value="TetR_C_8"/>
    <property type="match status" value="1"/>
</dbReference>
<dbReference type="SUPFAM" id="SSF48498">
    <property type="entry name" value="Tetracyclin repressor-like, C-terminal domain"/>
    <property type="match status" value="1"/>
</dbReference>
<dbReference type="PROSITE" id="PS50977">
    <property type="entry name" value="HTH_TETR_2"/>
    <property type="match status" value="1"/>
</dbReference>
<dbReference type="InterPro" id="IPR036271">
    <property type="entry name" value="Tet_transcr_reg_TetR-rel_C_sf"/>
</dbReference>
<dbReference type="InterPro" id="IPR039532">
    <property type="entry name" value="TetR_C_Firmicutes"/>
</dbReference>
<dbReference type="Gene3D" id="1.10.357.10">
    <property type="entry name" value="Tetracycline Repressor, domain 2"/>
    <property type="match status" value="1"/>
</dbReference>
<dbReference type="PANTHER" id="PTHR43479">
    <property type="entry name" value="ACREF/ENVCD OPERON REPRESSOR-RELATED"/>
    <property type="match status" value="1"/>
</dbReference>
<dbReference type="SUPFAM" id="SSF46689">
    <property type="entry name" value="Homeodomain-like"/>
    <property type="match status" value="1"/>
</dbReference>
<organism evidence="4 5">
    <name type="scientific">Reticulibacter mediterranei</name>
    <dbReference type="NCBI Taxonomy" id="2778369"/>
    <lineage>
        <taxon>Bacteria</taxon>
        <taxon>Bacillati</taxon>
        <taxon>Chloroflexota</taxon>
        <taxon>Ktedonobacteria</taxon>
        <taxon>Ktedonobacterales</taxon>
        <taxon>Reticulibacteraceae</taxon>
        <taxon>Reticulibacter</taxon>
    </lineage>
</organism>
<dbReference type="Proteomes" id="UP000597444">
    <property type="component" value="Unassembled WGS sequence"/>
</dbReference>
<protein>
    <recommendedName>
        <fullName evidence="3">HTH tetR-type domain-containing protein</fullName>
    </recommendedName>
</protein>
<proteinExistence type="predicted"/>
<keyword evidence="1 2" id="KW-0238">DNA-binding</keyword>
<dbReference type="Pfam" id="PF00440">
    <property type="entry name" value="TetR_N"/>
    <property type="match status" value="1"/>
</dbReference>
<feature type="DNA-binding region" description="H-T-H motif" evidence="2">
    <location>
        <begin position="42"/>
        <end position="61"/>
    </location>
</feature>
<dbReference type="PRINTS" id="PR00455">
    <property type="entry name" value="HTHTETR"/>
</dbReference>
<dbReference type="InterPro" id="IPR001647">
    <property type="entry name" value="HTH_TetR"/>
</dbReference>
<dbReference type="GO" id="GO:0003677">
    <property type="term" value="F:DNA binding"/>
    <property type="evidence" value="ECO:0007669"/>
    <property type="project" value="UniProtKB-UniRule"/>
</dbReference>
<dbReference type="AlphaFoldDB" id="A0A8J3IPE1"/>
<dbReference type="InterPro" id="IPR050624">
    <property type="entry name" value="HTH-type_Tx_Regulator"/>
</dbReference>
<dbReference type="InterPro" id="IPR009057">
    <property type="entry name" value="Homeodomain-like_sf"/>
</dbReference>
<dbReference type="Gene3D" id="1.10.10.60">
    <property type="entry name" value="Homeodomain-like"/>
    <property type="match status" value="1"/>
</dbReference>
<reference evidence="4" key="1">
    <citation type="submission" date="2020-10" db="EMBL/GenBank/DDBJ databases">
        <title>Taxonomic study of unclassified bacteria belonging to the class Ktedonobacteria.</title>
        <authorList>
            <person name="Yabe S."/>
            <person name="Wang C.M."/>
            <person name="Zheng Y."/>
            <person name="Sakai Y."/>
            <person name="Cavaletti L."/>
            <person name="Monciardini P."/>
            <person name="Donadio S."/>
        </authorList>
    </citation>
    <scope>NUCLEOTIDE SEQUENCE</scope>
    <source>
        <strain evidence="4">ID150040</strain>
    </source>
</reference>
<evidence type="ECO:0000313" key="4">
    <source>
        <dbReference type="EMBL" id="GHO95344.1"/>
    </source>
</evidence>
<evidence type="ECO:0000256" key="1">
    <source>
        <dbReference type="ARBA" id="ARBA00023125"/>
    </source>
</evidence>
<evidence type="ECO:0000256" key="2">
    <source>
        <dbReference type="PROSITE-ProRule" id="PRU00335"/>
    </source>
</evidence>
<sequence length="207" mass="23292">MKIDSIKLGKKRRGARRRERTRTDILNAARDVFAEHGYHEASIAEIAERADIAVGTFYLYFHDKDEAFETILDEGFEVTRSRVMEAIAAQEPDGATLSIVIHAILHHAYEQRALFRIALTGSKQLTQPSRVQHAIAEIIATILEDAHRQAALIGYDLPILTSLLTGMITQAIAWWFEHDTPDPDTMANQVIRILQHGLPAHVFTSQT</sequence>
<evidence type="ECO:0000259" key="3">
    <source>
        <dbReference type="PROSITE" id="PS50977"/>
    </source>
</evidence>
<dbReference type="EMBL" id="BNJK01000001">
    <property type="protein sequence ID" value="GHO95344.1"/>
    <property type="molecule type" value="Genomic_DNA"/>
</dbReference>
<dbReference type="RefSeq" id="WP_220206029.1">
    <property type="nucleotide sequence ID" value="NZ_BNJK01000001.1"/>
</dbReference>
<dbReference type="PANTHER" id="PTHR43479:SF11">
    <property type="entry name" value="ACREF_ENVCD OPERON REPRESSOR-RELATED"/>
    <property type="match status" value="1"/>
</dbReference>
<evidence type="ECO:0000313" key="5">
    <source>
        <dbReference type="Proteomes" id="UP000597444"/>
    </source>
</evidence>